<organism evidence="1 3">
    <name type="scientific">Moraxella lacunata</name>
    <dbReference type="NCBI Taxonomy" id="477"/>
    <lineage>
        <taxon>Bacteria</taxon>
        <taxon>Pseudomonadati</taxon>
        <taxon>Pseudomonadota</taxon>
        <taxon>Gammaproteobacteria</taxon>
        <taxon>Moraxellales</taxon>
        <taxon>Moraxellaceae</taxon>
        <taxon>Moraxella</taxon>
    </lineage>
</organism>
<name>A0A1B8Q5U1_MORLA</name>
<evidence type="ECO:0000313" key="3">
    <source>
        <dbReference type="Proteomes" id="UP000092607"/>
    </source>
</evidence>
<reference evidence="2 4" key="2">
    <citation type="submission" date="2018-06" db="EMBL/GenBank/DDBJ databases">
        <authorList>
            <consortium name="Pathogen Informatics"/>
            <person name="Doyle S."/>
        </authorList>
    </citation>
    <scope>NUCLEOTIDE SEQUENCE [LARGE SCALE GENOMIC DNA]</scope>
    <source>
        <strain evidence="2 4">NCTC7911</strain>
    </source>
</reference>
<protein>
    <submittedName>
        <fullName evidence="1">Uncharacterized protein</fullName>
    </submittedName>
</protein>
<dbReference type="EMBL" id="UGQC01000001">
    <property type="protein sequence ID" value="STY98813.1"/>
    <property type="molecule type" value="Genomic_DNA"/>
</dbReference>
<evidence type="ECO:0000313" key="4">
    <source>
        <dbReference type="Proteomes" id="UP000254107"/>
    </source>
</evidence>
<dbReference type="Proteomes" id="UP000254107">
    <property type="component" value="Unassembled WGS sequence"/>
</dbReference>
<dbReference type="AlphaFoldDB" id="A0A1B8Q5U1"/>
<dbReference type="EMBL" id="LZMS01000037">
    <property type="protein sequence ID" value="OBX65142.1"/>
    <property type="molecule type" value="Genomic_DNA"/>
</dbReference>
<evidence type="ECO:0000313" key="2">
    <source>
        <dbReference type="EMBL" id="STY98813.1"/>
    </source>
</evidence>
<sequence>MLNPIILGAKRSKGTLDNGNTYDSTKIYVQTAMKPSPDQVGFSVSEFNWGDSSNYDNLKNVKFPAEANITYEMVTNGKSNQVIVTDVQILKPTPKV</sequence>
<evidence type="ECO:0000313" key="1">
    <source>
        <dbReference type="EMBL" id="OBX65142.1"/>
    </source>
</evidence>
<accession>A0A1B8Q5U1</accession>
<gene>
    <name evidence="1" type="ORF">A9309_03590</name>
    <name evidence="2" type="ORF">NCTC7911_00176</name>
</gene>
<dbReference type="GeneID" id="302268859"/>
<reference evidence="1 3" key="1">
    <citation type="submission" date="2016-06" db="EMBL/GenBank/DDBJ databases">
        <title>Draft genome of Moraxella lacunata CCUG 57757A.</title>
        <authorList>
            <person name="Salva-Serra F."/>
            <person name="Engstrom-Jakobsson H."/>
            <person name="Thorell K."/>
            <person name="Gonzales-Siles L."/>
            <person name="Karlsson R."/>
            <person name="Boulund F."/>
            <person name="Engstrand L."/>
            <person name="Kristiansson E."/>
            <person name="Moore E."/>
        </authorList>
    </citation>
    <scope>NUCLEOTIDE SEQUENCE [LARGE SCALE GENOMIC DNA]</scope>
    <source>
        <strain evidence="1 3">CCUG 57757A</strain>
    </source>
</reference>
<proteinExistence type="predicted"/>
<dbReference type="RefSeq" id="WP_065255310.1">
    <property type="nucleotide sequence ID" value="NZ_JARDJM010000025.1"/>
</dbReference>
<keyword evidence="4" id="KW-1185">Reference proteome</keyword>
<dbReference type="Proteomes" id="UP000092607">
    <property type="component" value="Unassembled WGS sequence"/>
</dbReference>
<dbReference type="OrthoDB" id="6710339at2"/>